<sequence length="47" mass="5511">MLKNEKIYYDKLKSLEVDISLLQGRFKVKANFSDKLEINVNFNAGIY</sequence>
<name>M5DZ80_9FIRM</name>
<dbReference type="Proteomes" id="UP000012063">
    <property type="component" value="Unassembled WGS sequence"/>
</dbReference>
<accession>M5DZ80</accession>
<dbReference type="InParanoid" id="M5DZ80"/>
<comment type="caution">
    <text evidence="1">The sequence shown here is derived from an EMBL/GenBank/DDBJ whole genome shotgun (WGS) entry which is preliminary data.</text>
</comment>
<organism evidence="1 2">
    <name type="scientific">Halanaerobium saccharolyticum subsp. saccharolyticum DSM 6643</name>
    <dbReference type="NCBI Taxonomy" id="1293054"/>
    <lineage>
        <taxon>Bacteria</taxon>
        <taxon>Bacillati</taxon>
        <taxon>Bacillota</taxon>
        <taxon>Clostridia</taxon>
        <taxon>Halanaerobiales</taxon>
        <taxon>Halanaerobiaceae</taxon>
        <taxon>Halanaerobium</taxon>
    </lineage>
</organism>
<proteinExistence type="predicted"/>
<dbReference type="STRING" id="1293054.HSACCH_01017"/>
<dbReference type="AlphaFoldDB" id="M5DZ80"/>
<dbReference type="RefSeq" id="WP_005488367.1">
    <property type="nucleotide sequence ID" value="NZ_CAUI01000010.1"/>
</dbReference>
<protein>
    <submittedName>
        <fullName evidence="1">Uncharacterized protein</fullName>
    </submittedName>
</protein>
<reference evidence="2" key="1">
    <citation type="journal article" date="2013" name="Genome Announc.">
        <title>Genome Sequence of Halanaerobium saccharolyticum subsp. saccharolyticum Strain DSM 6643T, a Halophilic Hydrogen-Producing Bacterium.</title>
        <authorList>
            <person name="Kivisto A."/>
            <person name="Larjo A."/>
            <person name="Ciranna A."/>
            <person name="Santala V."/>
            <person name="Roos C."/>
            <person name="Karp M."/>
        </authorList>
    </citation>
    <scope>NUCLEOTIDE SEQUENCE [LARGE SCALE GENOMIC DNA]</scope>
    <source>
        <strain evidence="2">DSM 6643</strain>
    </source>
</reference>
<keyword evidence="2" id="KW-1185">Reference proteome</keyword>
<evidence type="ECO:0000313" key="2">
    <source>
        <dbReference type="Proteomes" id="UP000012063"/>
    </source>
</evidence>
<dbReference type="EMBL" id="CAUI01000010">
    <property type="protein sequence ID" value="CCU78952.1"/>
    <property type="molecule type" value="Genomic_DNA"/>
</dbReference>
<evidence type="ECO:0000313" key="1">
    <source>
        <dbReference type="EMBL" id="CCU78952.1"/>
    </source>
</evidence>
<gene>
    <name evidence="1" type="ORF">HSACCH_01017</name>
</gene>